<evidence type="ECO:0000313" key="2">
    <source>
        <dbReference type="Proteomes" id="UP001054945"/>
    </source>
</evidence>
<keyword evidence="2" id="KW-1185">Reference proteome</keyword>
<accession>A0AAV4YEI8</accession>
<sequence length="82" mass="9077">MTSCDVTSGLSVTVSSGVIGGWREREGSCQVIRPFKEDGFILWEHCMAFKYLSAFGDIRISNAMGILPGVNYKSTFCNDFEI</sequence>
<gene>
    <name evidence="1" type="ORF">CEXT_11801</name>
</gene>
<reference evidence="1 2" key="1">
    <citation type="submission" date="2021-06" db="EMBL/GenBank/DDBJ databases">
        <title>Caerostris extrusa draft genome.</title>
        <authorList>
            <person name="Kono N."/>
            <person name="Arakawa K."/>
        </authorList>
    </citation>
    <scope>NUCLEOTIDE SEQUENCE [LARGE SCALE GENOMIC DNA]</scope>
</reference>
<protein>
    <submittedName>
        <fullName evidence="1">Uncharacterized protein</fullName>
    </submittedName>
</protein>
<dbReference type="EMBL" id="BPLR01019085">
    <property type="protein sequence ID" value="GIZ04431.1"/>
    <property type="molecule type" value="Genomic_DNA"/>
</dbReference>
<comment type="caution">
    <text evidence="1">The sequence shown here is derived from an EMBL/GenBank/DDBJ whole genome shotgun (WGS) entry which is preliminary data.</text>
</comment>
<dbReference type="Proteomes" id="UP001054945">
    <property type="component" value="Unassembled WGS sequence"/>
</dbReference>
<proteinExistence type="predicted"/>
<name>A0AAV4YEI8_CAEEX</name>
<evidence type="ECO:0000313" key="1">
    <source>
        <dbReference type="EMBL" id="GIZ04431.1"/>
    </source>
</evidence>
<organism evidence="1 2">
    <name type="scientific">Caerostris extrusa</name>
    <name type="common">Bark spider</name>
    <name type="synonym">Caerostris bankana</name>
    <dbReference type="NCBI Taxonomy" id="172846"/>
    <lineage>
        <taxon>Eukaryota</taxon>
        <taxon>Metazoa</taxon>
        <taxon>Ecdysozoa</taxon>
        <taxon>Arthropoda</taxon>
        <taxon>Chelicerata</taxon>
        <taxon>Arachnida</taxon>
        <taxon>Araneae</taxon>
        <taxon>Araneomorphae</taxon>
        <taxon>Entelegynae</taxon>
        <taxon>Araneoidea</taxon>
        <taxon>Araneidae</taxon>
        <taxon>Caerostris</taxon>
    </lineage>
</organism>
<dbReference type="AlphaFoldDB" id="A0AAV4YEI8"/>